<dbReference type="PANTHER" id="PTHR35787">
    <property type="entry name" value="GLYCEROL UPTAKE OPERON ANTITERMINATOR REGULATORY PROTEIN"/>
    <property type="match status" value="1"/>
</dbReference>
<evidence type="ECO:0000313" key="1">
    <source>
        <dbReference type="EMBL" id="ADO83520.1"/>
    </source>
</evidence>
<organism evidence="1 2">
    <name type="scientific">Ilyobacter polytropus (strain ATCC 51220 / DSM 2926 / LMG 16218 / CuHBu1)</name>
    <dbReference type="NCBI Taxonomy" id="572544"/>
    <lineage>
        <taxon>Bacteria</taxon>
        <taxon>Fusobacteriati</taxon>
        <taxon>Fusobacteriota</taxon>
        <taxon>Fusobacteriia</taxon>
        <taxon>Fusobacteriales</taxon>
        <taxon>Fusobacteriaceae</taxon>
        <taxon>Ilyobacter</taxon>
    </lineage>
</organism>
<dbReference type="KEGG" id="ipo:Ilyop_1749"/>
<dbReference type="PIRSF" id="PIRSF016897">
    <property type="entry name" value="GlpP"/>
    <property type="match status" value="1"/>
</dbReference>
<keyword evidence="2" id="KW-1185">Reference proteome</keyword>
<dbReference type="AlphaFoldDB" id="E3H8W6"/>
<protein>
    <submittedName>
        <fullName evidence="1">Glycerol-3-phosphate responsive antiterminator, GlpP</fullName>
    </submittedName>
</protein>
<dbReference type="EMBL" id="CP002281">
    <property type="protein sequence ID" value="ADO83520.1"/>
    <property type="molecule type" value="Genomic_DNA"/>
</dbReference>
<dbReference type="HOGENOM" id="CLU_111516_0_2_0"/>
<dbReference type="Proteomes" id="UP000006875">
    <property type="component" value="Chromosome"/>
</dbReference>
<reference evidence="1 2" key="1">
    <citation type="journal article" date="2010" name="Stand. Genomic Sci.">
        <title>Complete genome sequence of Ilyobacter polytropus type strain (CuHbu1).</title>
        <authorList>
            <person name="Sikorski J."/>
            <person name="Chertkov O."/>
            <person name="Lapidus A."/>
            <person name="Nolan M."/>
            <person name="Lucas S."/>
            <person name="Del Rio T.G."/>
            <person name="Tice H."/>
            <person name="Cheng J.F."/>
            <person name="Tapia R."/>
            <person name="Han C."/>
            <person name="Goodwin L."/>
            <person name="Pitluck S."/>
            <person name="Liolios K."/>
            <person name="Ivanova N."/>
            <person name="Mavromatis K."/>
            <person name="Mikhailova N."/>
            <person name="Pati A."/>
            <person name="Chen A."/>
            <person name="Palaniappan K."/>
            <person name="Land M."/>
            <person name="Hauser L."/>
            <person name="Chang Y.J."/>
            <person name="Jeffries C.D."/>
            <person name="Brambilla E."/>
            <person name="Yasawong M."/>
            <person name="Rohde M."/>
            <person name="Pukall R."/>
            <person name="Spring S."/>
            <person name="Goker M."/>
            <person name="Woyke T."/>
            <person name="Bristow J."/>
            <person name="Eisen J.A."/>
            <person name="Markowitz V."/>
            <person name="Hugenholtz P."/>
            <person name="Kyrpides N.C."/>
            <person name="Klenk H.P."/>
        </authorList>
    </citation>
    <scope>NUCLEOTIDE SEQUENCE [LARGE SCALE GENOMIC DNA]</scope>
    <source>
        <strain evidence="2">ATCC 51220 / DSM 2926 / LMG 16218 / CuHBu1</strain>
    </source>
</reference>
<dbReference type="GO" id="GO:0006071">
    <property type="term" value="P:glycerol metabolic process"/>
    <property type="evidence" value="ECO:0007669"/>
    <property type="project" value="InterPro"/>
</dbReference>
<dbReference type="Gene3D" id="3.20.20.70">
    <property type="entry name" value="Aldolase class I"/>
    <property type="match status" value="1"/>
</dbReference>
<dbReference type="Pfam" id="PF04309">
    <property type="entry name" value="G3P_antiterm"/>
    <property type="match status" value="1"/>
</dbReference>
<dbReference type="RefSeq" id="WP_013388183.1">
    <property type="nucleotide sequence ID" value="NC_014632.1"/>
</dbReference>
<dbReference type="eggNOG" id="COG1954">
    <property type="taxonomic scope" value="Bacteria"/>
</dbReference>
<dbReference type="InterPro" id="IPR013785">
    <property type="entry name" value="Aldolase_TIM"/>
</dbReference>
<evidence type="ECO:0000313" key="2">
    <source>
        <dbReference type="Proteomes" id="UP000006875"/>
    </source>
</evidence>
<gene>
    <name evidence="1" type="ordered locus">Ilyop_1749</name>
</gene>
<dbReference type="InterPro" id="IPR006699">
    <property type="entry name" value="GlpP"/>
</dbReference>
<dbReference type="STRING" id="572544.Ilyop_1749"/>
<name>E3H8W6_ILYPC</name>
<sequence>MSNFIKEILERNPVIPAIKDEKGFQKALMEESEIVFILTSNLFNIKGMVEELKEKGKIVFVHADLVEGLSHSTYALEYLIKNTELDGIISTKYNLIKTAKKLNVRVIQRFFLLDSISLENSLKYARETKPDAVEILPGLMPKIIKRLSNELNLPVIAGGLITDKEDIMNALGAGASGVSTTKTQLWDV</sequence>
<accession>E3H8W6</accession>
<dbReference type="GO" id="GO:0006355">
    <property type="term" value="P:regulation of DNA-templated transcription"/>
    <property type="evidence" value="ECO:0007669"/>
    <property type="project" value="InterPro"/>
</dbReference>
<dbReference type="SUPFAM" id="SSF110391">
    <property type="entry name" value="GlpP-like"/>
    <property type="match status" value="1"/>
</dbReference>
<proteinExistence type="predicted"/>
<dbReference type="OrthoDB" id="9799580at2"/>
<dbReference type="PANTHER" id="PTHR35787:SF1">
    <property type="entry name" value="GLYCEROL UPTAKE OPERON ANTITERMINATOR REGULATORY PROTEIN"/>
    <property type="match status" value="1"/>
</dbReference>